<dbReference type="PANTHER" id="PTHR12126:SF11">
    <property type="entry name" value="NADH DEHYDROGENASE [UBIQUINONE] 1 ALPHA SUBCOMPLEX SUBUNIT 9, MITOCHONDRIAL"/>
    <property type="match status" value="1"/>
</dbReference>
<evidence type="ECO:0000259" key="1">
    <source>
        <dbReference type="Pfam" id="PF01370"/>
    </source>
</evidence>
<dbReference type="InterPro" id="IPR001509">
    <property type="entry name" value="Epimerase_deHydtase"/>
</dbReference>
<dbReference type="InterPro" id="IPR036291">
    <property type="entry name" value="NAD(P)-bd_dom_sf"/>
</dbReference>
<dbReference type="Proteomes" id="UP000824321">
    <property type="component" value="Chromosome"/>
</dbReference>
<protein>
    <submittedName>
        <fullName evidence="2">NAD-dependent epimerase/dehydratase family protein</fullName>
    </submittedName>
</protein>
<reference evidence="2 3" key="1">
    <citation type="submission" date="2021-08" db="EMBL/GenBank/DDBJ databases">
        <title>Comparative Genomics Analysis of the Genus Qipengyuania Reveals Extensive Genetic Diversity and Metabolic Versatility, Including the Description of Fifteen Novel Species.</title>
        <authorList>
            <person name="Liu Y."/>
        </authorList>
    </citation>
    <scope>NUCLEOTIDE SEQUENCE [LARGE SCALE GENOMIC DNA]</scope>
    <source>
        <strain evidence="2 3">1NDH1</strain>
    </source>
</reference>
<dbReference type="InterPro" id="IPR051207">
    <property type="entry name" value="ComplexI_NDUFA9_subunit"/>
</dbReference>
<accession>A0ABX9A4N0</accession>
<name>A0ABX9A4N0_9SPHN</name>
<keyword evidence="3" id="KW-1185">Reference proteome</keyword>
<dbReference type="PANTHER" id="PTHR12126">
    <property type="entry name" value="NADH-UBIQUINONE OXIDOREDUCTASE 39 KDA SUBUNIT-RELATED"/>
    <property type="match status" value="1"/>
</dbReference>
<evidence type="ECO:0000313" key="2">
    <source>
        <dbReference type="EMBL" id="QZD96054.1"/>
    </source>
</evidence>
<organism evidence="2 3">
    <name type="scientific">Qipengyuania gelatinilytica</name>
    <dbReference type="NCBI Taxonomy" id="2867231"/>
    <lineage>
        <taxon>Bacteria</taxon>
        <taxon>Pseudomonadati</taxon>
        <taxon>Pseudomonadota</taxon>
        <taxon>Alphaproteobacteria</taxon>
        <taxon>Sphingomonadales</taxon>
        <taxon>Erythrobacteraceae</taxon>
        <taxon>Qipengyuania</taxon>
    </lineage>
</organism>
<dbReference type="SUPFAM" id="SSF51735">
    <property type="entry name" value="NAD(P)-binding Rossmann-fold domains"/>
    <property type="match status" value="1"/>
</dbReference>
<feature type="domain" description="NAD-dependent epimerase/dehydratase" evidence="1">
    <location>
        <begin position="5"/>
        <end position="188"/>
    </location>
</feature>
<dbReference type="RefSeq" id="WP_221431779.1">
    <property type="nucleotide sequence ID" value="NZ_CP081294.1"/>
</dbReference>
<dbReference type="Pfam" id="PF01370">
    <property type="entry name" value="Epimerase"/>
    <property type="match status" value="1"/>
</dbReference>
<dbReference type="Gene3D" id="3.40.50.720">
    <property type="entry name" value="NAD(P)-binding Rossmann-like Domain"/>
    <property type="match status" value="1"/>
</dbReference>
<sequence length="301" mass="32381">MTLALTGATGFVGQAVLDAAARQGIAVRALTRRTQAPRDGVTWVEGSLSDPKSLAALCEGADCVVHVAGLTNTPDPAEFEEANVIGTRRLLHAAKSAGAERFVFTSSLSAREPSLSLYGASKANAEAFVETSGLDFTIVRPPAVYGPRDKDMFELFRSAKFGVVPVPPKGRTSIIHVDDLAECLLALSPARTAPGATLEPDDAQPRGYEHGELARLIGRAMGKRVLAPHLPAALLRIGARADRLLRGDDAKLTHDRVGYMVHDDWVCREDRAVPKDIWTPRIPGEEGLAATADWYKREGWL</sequence>
<evidence type="ECO:0000313" key="3">
    <source>
        <dbReference type="Proteomes" id="UP000824321"/>
    </source>
</evidence>
<proteinExistence type="predicted"/>
<gene>
    <name evidence="2" type="ORF">K3136_04935</name>
</gene>
<dbReference type="EMBL" id="CP081294">
    <property type="protein sequence ID" value="QZD96054.1"/>
    <property type="molecule type" value="Genomic_DNA"/>
</dbReference>